<sequence>MDHLQELFLENQRDLDREFENAPKPPECEHEWERVLIYGVIPGYSCSRCGAEWYNRIDDQDFKGRTYNFRSYRKPRQSPGPPCCIKTVRGHQCTYPSISGSDKCKRHLKLFPEDCWRCGVKIARGKVLHRIHEETLCVPKFATLWSGVKVRMVGEYDVLKDMQRAGEPFCSSKCMGPNA</sequence>
<evidence type="ECO:0000313" key="2">
    <source>
        <dbReference type="Proteomes" id="UP000507470"/>
    </source>
</evidence>
<dbReference type="EMBL" id="CACVKT020008353">
    <property type="protein sequence ID" value="CAC5414867.1"/>
    <property type="molecule type" value="Genomic_DNA"/>
</dbReference>
<reference evidence="1 2" key="1">
    <citation type="submission" date="2020-06" db="EMBL/GenBank/DDBJ databases">
        <authorList>
            <person name="Li R."/>
            <person name="Bekaert M."/>
        </authorList>
    </citation>
    <scope>NUCLEOTIDE SEQUENCE [LARGE SCALE GENOMIC DNA]</scope>
    <source>
        <strain evidence="2">wild</strain>
    </source>
</reference>
<proteinExistence type="predicted"/>
<organism evidence="1 2">
    <name type="scientific">Mytilus coruscus</name>
    <name type="common">Sea mussel</name>
    <dbReference type="NCBI Taxonomy" id="42192"/>
    <lineage>
        <taxon>Eukaryota</taxon>
        <taxon>Metazoa</taxon>
        <taxon>Spiralia</taxon>
        <taxon>Lophotrochozoa</taxon>
        <taxon>Mollusca</taxon>
        <taxon>Bivalvia</taxon>
        <taxon>Autobranchia</taxon>
        <taxon>Pteriomorphia</taxon>
        <taxon>Mytilida</taxon>
        <taxon>Mytiloidea</taxon>
        <taxon>Mytilidae</taxon>
        <taxon>Mytilinae</taxon>
        <taxon>Mytilus</taxon>
    </lineage>
</organism>
<protein>
    <submittedName>
        <fullName evidence="1">Uncharacterized protein</fullName>
    </submittedName>
</protein>
<keyword evidence="2" id="KW-1185">Reference proteome</keyword>
<dbReference type="OrthoDB" id="6134869at2759"/>
<accession>A0A6J8E377</accession>
<dbReference type="AlphaFoldDB" id="A0A6J8E377"/>
<dbReference type="Proteomes" id="UP000507470">
    <property type="component" value="Unassembled WGS sequence"/>
</dbReference>
<evidence type="ECO:0000313" key="1">
    <source>
        <dbReference type="EMBL" id="CAC5414867.1"/>
    </source>
</evidence>
<name>A0A6J8E377_MYTCO</name>
<gene>
    <name evidence="1" type="ORF">MCOR_47605</name>
</gene>